<evidence type="ECO:0000313" key="1">
    <source>
        <dbReference type="EMBL" id="GJE54357.1"/>
    </source>
</evidence>
<name>A0ABQ4THU4_9HYPH</name>
<gene>
    <name evidence="1" type="ORF">EKPJFOCH_0832</name>
</gene>
<dbReference type="EMBL" id="BPRA01000003">
    <property type="protein sequence ID" value="GJE54357.1"/>
    <property type="molecule type" value="Genomic_DNA"/>
</dbReference>
<protein>
    <recommendedName>
        <fullName evidence="3">MmcQ/YjbR family DNA-binding protein</fullName>
    </recommendedName>
</protein>
<dbReference type="SUPFAM" id="SSF142906">
    <property type="entry name" value="YjbR-like"/>
    <property type="match status" value="1"/>
</dbReference>
<dbReference type="Pfam" id="PF04237">
    <property type="entry name" value="YjbR"/>
    <property type="match status" value="1"/>
</dbReference>
<evidence type="ECO:0000313" key="2">
    <source>
        <dbReference type="Proteomes" id="UP001055101"/>
    </source>
</evidence>
<sequence length="130" mass="14144">MAGPDGQFGLTAVPCLPEDVRALALLLPETVEGAHQGHPDFRVGGRVYATLWTEEERLVVRLTRETQATLVETEPDSFETVPGNWGSRGWTSLALYAAEEDVLRRALLSAWSTTAPPGLVARYDGLVLDP</sequence>
<accession>A0ABQ4THU4</accession>
<dbReference type="InterPro" id="IPR038056">
    <property type="entry name" value="YjbR-like_sf"/>
</dbReference>
<reference evidence="1" key="2">
    <citation type="submission" date="2021-08" db="EMBL/GenBank/DDBJ databases">
        <authorList>
            <person name="Tani A."/>
            <person name="Ola A."/>
            <person name="Ogura Y."/>
            <person name="Katsura K."/>
            <person name="Hayashi T."/>
        </authorList>
    </citation>
    <scope>NUCLEOTIDE SEQUENCE</scope>
    <source>
        <strain evidence="1">DSM 23674</strain>
    </source>
</reference>
<keyword evidence="2" id="KW-1185">Reference proteome</keyword>
<evidence type="ECO:0008006" key="3">
    <source>
        <dbReference type="Google" id="ProtNLM"/>
    </source>
</evidence>
<proteinExistence type="predicted"/>
<comment type="caution">
    <text evidence="1">The sequence shown here is derived from an EMBL/GenBank/DDBJ whole genome shotgun (WGS) entry which is preliminary data.</text>
</comment>
<reference evidence="1" key="1">
    <citation type="journal article" date="2021" name="Front. Microbiol.">
        <title>Comprehensive Comparative Genomics and Phenotyping of Methylobacterium Species.</title>
        <authorList>
            <person name="Alessa O."/>
            <person name="Ogura Y."/>
            <person name="Fujitani Y."/>
            <person name="Takami H."/>
            <person name="Hayashi T."/>
            <person name="Sahin N."/>
            <person name="Tani A."/>
        </authorList>
    </citation>
    <scope>NUCLEOTIDE SEQUENCE</scope>
    <source>
        <strain evidence="1">DSM 23674</strain>
    </source>
</reference>
<dbReference type="InterPro" id="IPR058532">
    <property type="entry name" value="YjbR/MT2646/Rv2570-like"/>
</dbReference>
<dbReference type="Proteomes" id="UP001055101">
    <property type="component" value="Unassembled WGS sequence"/>
</dbReference>
<organism evidence="1 2">
    <name type="scientific">Methylobacterium thuringiense</name>
    <dbReference type="NCBI Taxonomy" id="1003091"/>
    <lineage>
        <taxon>Bacteria</taxon>
        <taxon>Pseudomonadati</taxon>
        <taxon>Pseudomonadota</taxon>
        <taxon>Alphaproteobacteria</taxon>
        <taxon>Hyphomicrobiales</taxon>
        <taxon>Methylobacteriaceae</taxon>
        <taxon>Methylobacterium</taxon>
    </lineage>
</organism>